<sequence length="166" mass="17685">EELQVAVGLRGKTGLKQDFGAWDPAPEAPRAVTRPGAAALPPRLGLPGVAAHPPAAANRLCRRLVRTLGPRRVPGQVPVHALRCRRGAWNVRLHGLCHLLTAERRGDLADHLHVGDPGRRLVAVGASAAAVVLPREPWRALRSGGPWRAGAAPKPQPQARARARRG</sequence>
<feature type="non-terminal residue" evidence="2">
    <location>
        <position position="166"/>
    </location>
</feature>
<dbReference type="AlphaFoldDB" id="A0A061R7L0"/>
<name>A0A061R7L0_9CHLO</name>
<feature type="non-terminal residue" evidence="2">
    <location>
        <position position="1"/>
    </location>
</feature>
<accession>A0A061R7L0</accession>
<evidence type="ECO:0000313" key="2">
    <source>
        <dbReference type="EMBL" id="JAC68932.1"/>
    </source>
</evidence>
<organism evidence="2">
    <name type="scientific">Tetraselmis sp. GSL018</name>
    <dbReference type="NCBI Taxonomy" id="582737"/>
    <lineage>
        <taxon>Eukaryota</taxon>
        <taxon>Viridiplantae</taxon>
        <taxon>Chlorophyta</taxon>
        <taxon>core chlorophytes</taxon>
        <taxon>Chlorodendrophyceae</taxon>
        <taxon>Chlorodendrales</taxon>
        <taxon>Chlorodendraceae</taxon>
        <taxon>Tetraselmis</taxon>
    </lineage>
</organism>
<gene>
    <name evidence="2" type="ORF">TSPGSL018_7595</name>
</gene>
<feature type="compositionally biased region" description="Low complexity" evidence="1">
    <location>
        <begin position="148"/>
        <end position="160"/>
    </location>
</feature>
<reference evidence="2" key="1">
    <citation type="submission" date="2014-05" db="EMBL/GenBank/DDBJ databases">
        <title>The transcriptome of the halophilic microalga Tetraselmis sp. GSL018 isolated from the Great Salt Lake, Utah.</title>
        <authorList>
            <person name="Jinkerson R.E."/>
            <person name="D'Adamo S."/>
            <person name="Posewitz M.C."/>
        </authorList>
    </citation>
    <scope>NUCLEOTIDE SEQUENCE</scope>
    <source>
        <strain evidence="2">GSL018</strain>
    </source>
</reference>
<proteinExistence type="predicted"/>
<evidence type="ECO:0000256" key="1">
    <source>
        <dbReference type="SAM" id="MobiDB-lite"/>
    </source>
</evidence>
<dbReference type="EMBL" id="GBEZ01017397">
    <property type="protein sequence ID" value="JAC68932.1"/>
    <property type="molecule type" value="Transcribed_RNA"/>
</dbReference>
<protein>
    <submittedName>
        <fullName evidence="2">Uncharacterized protein</fullName>
    </submittedName>
</protein>
<feature type="region of interest" description="Disordered" evidence="1">
    <location>
        <begin position="143"/>
        <end position="166"/>
    </location>
</feature>